<evidence type="ECO:0000313" key="12">
    <source>
        <dbReference type="EMBL" id="GET31516.1"/>
    </source>
</evidence>
<dbReference type="PANTHER" id="PTHR42904">
    <property type="entry name" value="NUDIX HYDROLASE, NUDC SUBFAMILY"/>
    <property type="match status" value="1"/>
</dbReference>
<comment type="caution">
    <text evidence="12">The sequence shown here is derived from an EMBL/GenBank/DDBJ whole genome shotgun (WGS) entry which is preliminary data.</text>
</comment>
<evidence type="ECO:0000256" key="5">
    <source>
        <dbReference type="ARBA" id="ARBA00022723"/>
    </source>
</evidence>
<dbReference type="PROSITE" id="PS51462">
    <property type="entry name" value="NUDIX"/>
    <property type="match status" value="1"/>
</dbReference>
<comment type="catalytic activity">
    <reaction evidence="9">
        <text>a 5'-end NAD(+)-phospho-ribonucleoside in mRNA + H2O = a 5'-end phospho-adenosine-phospho-ribonucleoside in mRNA + beta-nicotinamide D-ribonucleotide + 2 H(+)</text>
        <dbReference type="Rhea" id="RHEA:60876"/>
        <dbReference type="Rhea" id="RHEA-COMP:15698"/>
        <dbReference type="Rhea" id="RHEA-COMP:15719"/>
        <dbReference type="ChEBI" id="CHEBI:14649"/>
        <dbReference type="ChEBI" id="CHEBI:15377"/>
        <dbReference type="ChEBI" id="CHEBI:15378"/>
        <dbReference type="ChEBI" id="CHEBI:144029"/>
        <dbReference type="ChEBI" id="CHEBI:144051"/>
    </reaction>
    <physiologicalReaction direction="left-to-right" evidence="9">
        <dbReference type="Rhea" id="RHEA:60877"/>
    </physiologicalReaction>
</comment>
<dbReference type="GO" id="GO:0019677">
    <property type="term" value="P:NAD+ catabolic process"/>
    <property type="evidence" value="ECO:0007669"/>
    <property type="project" value="TreeGrafter"/>
</dbReference>
<evidence type="ECO:0000256" key="6">
    <source>
        <dbReference type="ARBA" id="ARBA00022801"/>
    </source>
</evidence>
<dbReference type="Proteomes" id="UP000391834">
    <property type="component" value="Unassembled WGS sequence"/>
</dbReference>
<evidence type="ECO:0000256" key="10">
    <source>
        <dbReference type="RuleBase" id="RU003476"/>
    </source>
</evidence>
<feature type="domain" description="Nudix hydrolase" evidence="11">
    <location>
        <begin position="148"/>
        <end position="274"/>
    </location>
</feature>
<dbReference type="EMBL" id="BLAX01000001">
    <property type="protein sequence ID" value="GET31516.1"/>
    <property type="molecule type" value="Genomic_DNA"/>
</dbReference>
<dbReference type="RefSeq" id="WP_025866217.1">
    <property type="nucleotide sequence ID" value="NZ_BLAX01000001.1"/>
</dbReference>
<dbReference type="Pfam" id="PF00293">
    <property type="entry name" value="NUDIX"/>
    <property type="match status" value="1"/>
</dbReference>
<dbReference type="NCBIfam" id="NF001299">
    <property type="entry name" value="PRK00241.1"/>
    <property type="match status" value="1"/>
</dbReference>
<dbReference type="GO" id="GO:0006742">
    <property type="term" value="P:NADP+ catabolic process"/>
    <property type="evidence" value="ECO:0007669"/>
    <property type="project" value="TreeGrafter"/>
</dbReference>
<dbReference type="InterPro" id="IPR000086">
    <property type="entry name" value="NUDIX_hydrolase_dom"/>
</dbReference>
<dbReference type="InterPro" id="IPR015375">
    <property type="entry name" value="NADH_PPase-like_N"/>
</dbReference>
<comment type="cofactor">
    <cofactor evidence="2">
        <name>Zn(2+)</name>
        <dbReference type="ChEBI" id="CHEBI:29105"/>
    </cofactor>
</comment>
<keyword evidence="5" id="KW-0479">Metal-binding</keyword>
<evidence type="ECO:0000259" key="11">
    <source>
        <dbReference type="PROSITE" id="PS51462"/>
    </source>
</evidence>
<reference evidence="12 13" key="1">
    <citation type="submission" date="2019-10" db="EMBL/GenBank/DDBJ databases">
        <title>Prolixibacter strains distinguished by the presence of nitrate reductase genes were adept at nitrate-dependent anaerobic corrosion of metallic iron and carbon steel.</title>
        <authorList>
            <person name="Iino T."/>
            <person name="Shono N."/>
            <person name="Ito K."/>
            <person name="Nakamura R."/>
            <person name="Sueoka K."/>
            <person name="Harayama S."/>
            <person name="Ohkuma M."/>
        </authorList>
    </citation>
    <scope>NUCLEOTIDE SEQUENCE [LARGE SCALE GENOMIC DNA]</scope>
    <source>
        <strain evidence="12 13">JCM 13498</strain>
    </source>
</reference>
<keyword evidence="8" id="KW-0520">NAD</keyword>
<keyword evidence="7" id="KW-0460">Magnesium</keyword>
<proteinExistence type="inferred from homology"/>
<dbReference type="InterPro" id="IPR015797">
    <property type="entry name" value="NUDIX_hydrolase-like_dom_sf"/>
</dbReference>
<dbReference type="GO" id="GO:0035529">
    <property type="term" value="F:NADH pyrophosphatase activity"/>
    <property type="evidence" value="ECO:0007669"/>
    <property type="project" value="TreeGrafter"/>
</dbReference>
<organism evidence="12 13">
    <name type="scientific">Prolixibacter bellariivorans</name>
    <dbReference type="NCBI Taxonomy" id="314319"/>
    <lineage>
        <taxon>Bacteria</taxon>
        <taxon>Pseudomonadati</taxon>
        <taxon>Bacteroidota</taxon>
        <taxon>Bacteroidia</taxon>
        <taxon>Marinilabiliales</taxon>
        <taxon>Prolixibacteraceae</taxon>
        <taxon>Prolixibacter</taxon>
    </lineage>
</organism>
<comment type="similarity">
    <text evidence="3">Belongs to the Nudix hydrolase family. NudC subfamily.</text>
</comment>
<dbReference type="InterPro" id="IPR020476">
    <property type="entry name" value="Nudix_hydrolase"/>
</dbReference>
<evidence type="ECO:0000256" key="4">
    <source>
        <dbReference type="ARBA" id="ARBA00012381"/>
    </source>
</evidence>
<accession>A0A5M4AVB5</accession>
<evidence type="ECO:0000313" key="13">
    <source>
        <dbReference type="Proteomes" id="UP000391834"/>
    </source>
</evidence>
<dbReference type="PROSITE" id="PS00893">
    <property type="entry name" value="NUDIX_BOX"/>
    <property type="match status" value="1"/>
</dbReference>
<dbReference type="OrthoDB" id="9787476at2"/>
<evidence type="ECO:0000256" key="9">
    <source>
        <dbReference type="ARBA" id="ARBA00023679"/>
    </source>
</evidence>
<protein>
    <recommendedName>
        <fullName evidence="4">NAD(+) diphosphatase</fullName>
        <ecNumber evidence="4">3.6.1.22</ecNumber>
    </recommendedName>
</protein>
<dbReference type="InterPro" id="IPR050241">
    <property type="entry name" value="NAD-cap_RNA_hydrolase_NudC"/>
</dbReference>
<sequence length="288" mass="32730">MIQDIFPHRFNNQYIANLPIGENDFVLHYHDNSLLMKTDGEALELPRKSDFPEITKRTESTFLFTLDDVPCFLVWDDLKVDYSLFTYQEISFFRTIEQPEIAWVSIAGFHLMNWYTQNRFCGKCGSRTEHKSNERAVVCPNCHITVYPKISPAIIVAIVSGDKLLLARNANFRGNWFSLVAGYVDVGETLEEALAREVKEEVGLDVTNIQYYKSQPWPLSGSMMIGFVAEADEHQPIRVDGNEIAEAAWFSRGHLPNHSSTISIAGEMIAQFEKGELQGCGEVKKVRV</sequence>
<dbReference type="InterPro" id="IPR020084">
    <property type="entry name" value="NUDIX_hydrolase_CS"/>
</dbReference>
<dbReference type="PANTHER" id="PTHR42904:SF6">
    <property type="entry name" value="NAD-CAPPED RNA HYDROLASE NUDT12"/>
    <property type="match status" value="1"/>
</dbReference>
<dbReference type="AlphaFoldDB" id="A0A5M4AVB5"/>
<dbReference type="SUPFAM" id="SSF55811">
    <property type="entry name" value="Nudix"/>
    <property type="match status" value="1"/>
</dbReference>
<evidence type="ECO:0000256" key="3">
    <source>
        <dbReference type="ARBA" id="ARBA00009595"/>
    </source>
</evidence>
<dbReference type="GO" id="GO:0005829">
    <property type="term" value="C:cytosol"/>
    <property type="evidence" value="ECO:0007669"/>
    <property type="project" value="TreeGrafter"/>
</dbReference>
<dbReference type="Pfam" id="PF09297">
    <property type="entry name" value="Zn_ribbon_NUD"/>
    <property type="match status" value="1"/>
</dbReference>
<dbReference type="Pfam" id="PF09296">
    <property type="entry name" value="NUDIX-like"/>
    <property type="match status" value="1"/>
</dbReference>
<dbReference type="InterPro" id="IPR015376">
    <property type="entry name" value="Znr_NADH_PPase"/>
</dbReference>
<comment type="cofactor">
    <cofactor evidence="1">
        <name>Mg(2+)</name>
        <dbReference type="ChEBI" id="CHEBI:18420"/>
    </cofactor>
</comment>
<dbReference type="PRINTS" id="PR00502">
    <property type="entry name" value="NUDIXFAMILY"/>
</dbReference>
<dbReference type="Gene3D" id="3.90.79.20">
    <property type="match status" value="1"/>
</dbReference>
<gene>
    <name evidence="12" type="ORF">PbJCM13498_03790</name>
</gene>
<dbReference type="Gene3D" id="3.90.79.10">
    <property type="entry name" value="Nucleoside Triphosphate Pyrophosphohydrolase"/>
    <property type="match status" value="1"/>
</dbReference>
<dbReference type="InterPro" id="IPR049734">
    <property type="entry name" value="NudC-like_C"/>
</dbReference>
<evidence type="ECO:0000256" key="1">
    <source>
        <dbReference type="ARBA" id="ARBA00001946"/>
    </source>
</evidence>
<evidence type="ECO:0000256" key="8">
    <source>
        <dbReference type="ARBA" id="ARBA00023027"/>
    </source>
</evidence>
<name>A0A5M4AVB5_9BACT</name>
<keyword evidence="13" id="KW-1185">Reference proteome</keyword>
<dbReference type="GO" id="GO:0046872">
    <property type="term" value="F:metal ion binding"/>
    <property type="evidence" value="ECO:0007669"/>
    <property type="project" value="UniProtKB-KW"/>
</dbReference>
<evidence type="ECO:0000256" key="7">
    <source>
        <dbReference type="ARBA" id="ARBA00022842"/>
    </source>
</evidence>
<keyword evidence="6 10" id="KW-0378">Hydrolase</keyword>
<evidence type="ECO:0000256" key="2">
    <source>
        <dbReference type="ARBA" id="ARBA00001947"/>
    </source>
</evidence>
<dbReference type="CDD" id="cd03429">
    <property type="entry name" value="NUDIX_NADH_pyrophosphatase_Nudt13"/>
    <property type="match status" value="1"/>
</dbReference>
<dbReference type="EC" id="3.6.1.22" evidence="4"/>